<dbReference type="AlphaFoldDB" id="A0A1W6UEF9"/>
<gene>
    <name evidence="2" type="ORF">K05K4_46870</name>
</gene>
<dbReference type="InterPro" id="IPR014729">
    <property type="entry name" value="Rossmann-like_a/b/a_fold"/>
</dbReference>
<dbReference type="PANTHER" id="PTHR30336">
    <property type="entry name" value="INNER MEMBRANE PROTEIN, PROBABLE PERMEASE"/>
    <property type="match status" value="1"/>
</dbReference>
<dbReference type="EMBL" id="CP017903">
    <property type="protein sequence ID" value="ARP21404.1"/>
    <property type="molecule type" value="Genomic_DNA"/>
</dbReference>
<protein>
    <recommendedName>
        <fullName evidence="1">DUF218 domain-containing protein</fullName>
    </recommendedName>
</protein>
<dbReference type="CDD" id="cd06259">
    <property type="entry name" value="YdcF-like"/>
    <property type="match status" value="1"/>
</dbReference>
<dbReference type="Gene3D" id="3.40.50.620">
    <property type="entry name" value="HUPs"/>
    <property type="match status" value="1"/>
</dbReference>
<name>A0A1W6UEF9_VIBAL</name>
<dbReference type="InterPro" id="IPR003848">
    <property type="entry name" value="DUF218"/>
</dbReference>
<dbReference type="Pfam" id="PF02698">
    <property type="entry name" value="DUF218"/>
    <property type="match status" value="1"/>
</dbReference>
<reference evidence="2" key="1">
    <citation type="submission" date="2016-10" db="EMBL/GenBank/DDBJ databases">
        <title>The High Quality Genome of Vibrio alginolyticus K01M1.</title>
        <authorList>
            <person name="Wendling C."/>
            <person name="Chibani C.M."/>
            <person name="Hertel R."/>
            <person name="Sproer C."/>
            <person name="Bunk B."/>
            <person name="Overmann J."/>
            <person name="Roth O."/>
            <person name="Liesegang H."/>
        </authorList>
    </citation>
    <scope>NUCLEOTIDE SEQUENCE</scope>
    <source>
        <strain evidence="2">K05K4</strain>
    </source>
</reference>
<sequence length="280" mass="31612">MKLDNIVIVLGKRLVNNRLTSEGITRVEALSCRTASLPTERTAIIFCGGVTQGQSVSEAEAMYAYFRTLNADSVNPFPERHILLETESLNTFQNMRYVSQVLCKSGLFELWSGHPVEVILLSNDYHLERIIDIQNLMDEQGLLRVLKSDCESMGVTLNIPLDISKHISVPYPHKGLMAETFLLLDELTTYRVYLEGVKHGVFFRDLSIVRKKPLMIARDAIHKLLSLPLDKEALQHIEEMKKAVELTALDESVGAAEKALSIFHPILTALNRRFDPESIH</sequence>
<evidence type="ECO:0000259" key="1">
    <source>
        <dbReference type="Pfam" id="PF02698"/>
    </source>
</evidence>
<dbReference type="RefSeq" id="WP_054728650.1">
    <property type="nucleotide sequence ID" value="NZ_CP017890.1"/>
</dbReference>
<dbReference type="PANTHER" id="PTHR30336:SF20">
    <property type="entry name" value="DUF218 DOMAIN-CONTAINING PROTEIN"/>
    <property type="match status" value="1"/>
</dbReference>
<dbReference type="InterPro" id="IPR051599">
    <property type="entry name" value="Cell_Envelope_Assoc"/>
</dbReference>
<evidence type="ECO:0000313" key="2">
    <source>
        <dbReference type="EMBL" id="ARP21404.1"/>
    </source>
</evidence>
<organism evidence="2">
    <name type="scientific">Vibrio alginolyticus</name>
    <dbReference type="NCBI Taxonomy" id="663"/>
    <lineage>
        <taxon>Bacteria</taxon>
        <taxon>Pseudomonadati</taxon>
        <taxon>Pseudomonadota</taxon>
        <taxon>Gammaproteobacteria</taxon>
        <taxon>Vibrionales</taxon>
        <taxon>Vibrionaceae</taxon>
        <taxon>Vibrio</taxon>
    </lineage>
</organism>
<proteinExistence type="predicted"/>
<accession>A0A1W6UEF9</accession>
<dbReference type="GO" id="GO:0005886">
    <property type="term" value="C:plasma membrane"/>
    <property type="evidence" value="ECO:0007669"/>
    <property type="project" value="TreeGrafter"/>
</dbReference>
<feature type="domain" description="DUF218" evidence="1">
    <location>
        <begin position="6"/>
        <end position="132"/>
    </location>
</feature>